<keyword evidence="2" id="KW-0229">DNA integration</keyword>
<proteinExistence type="inferred from homology"/>
<dbReference type="GO" id="GO:0015074">
    <property type="term" value="P:DNA integration"/>
    <property type="evidence" value="ECO:0007669"/>
    <property type="project" value="UniProtKB-KW"/>
</dbReference>
<evidence type="ECO:0000313" key="7">
    <source>
        <dbReference type="Proteomes" id="UP000245048"/>
    </source>
</evidence>
<evidence type="ECO:0000313" key="6">
    <source>
        <dbReference type="EMBL" id="PWC30871.1"/>
    </source>
</evidence>
<comment type="similarity">
    <text evidence="1">Belongs to the 'phage' integrase family.</text>
</comment>
<accession>A0A2U1VAB1</accession>
<evidence type="ECO:0000256" key="3">
    <source>
        <dbReference type="ARBA" id="ARBA00023125"/>
    </source>
</evidence>
<dbReference type="GO" id="GO:0003677">
    <property type="term" value="F:DNA binding"/>
    <property type="evidence" value="ECO:0007669"/>
    <property type="project" value="UniProtKB-KW"/>
</dbReference>
<feature type="domain" description="Phage integrase central" evidence="5">
    <location>
        <begin position="136"/>
        <end position="178"/>
    </location>
</feature>
<organism evidence="6 7">
    <name type="scientific">Teichococcus aestuarii</name>
    <dbReference type="NCBI Taxonomy" id="568898"/>
    <lineage>
        <taxon>Bacteria</taxon>
        <taxon>Pseudomonadati</taxon>
        <taxon>Pseudomonadota</taxon>
        <taxon>Alphaproteobacteria</taxon>
        <taxon>Acetobacterales</taxon>
        <taxon>Roseomonadaceae</taxon>
        <taxon>Roseomonas</taxon>
    </lineage>
</organism>
<feature type="domain" description="Integrase DNA-binding" evidence="4">
    <location>
        <begin position="50"/>
        <end position="121"/>
    </location>
</feature>
<dbReference type="InterPro" id="IPR050808">
    <property type="entry name" value="Phage_Integrase"/>
</dbReference>
<evidence type="ECO:0000259" key="5">
    <source>
        <dbReference type="Pfam" id="PF22022"/>
    </source>
</evidence>
<gene>
    <name evidence="6" type="ORF">CR165_02955</name>
</gene>
<reference evidence="7" key="1">
    <citation type="submission" date="2017-10" db="EMBL/GenBank/DDBJ databases">
        <authorList>
            <person name="Toshchakov S.V."/>
            <person name="Goeva M.A."/>
        </authorList>
    </citation>
    <scope>NUCLEOTIDE SEQUENCE [LARGE SCALE GENOMIC DNA]</scope>
    <source>
        <strain evidence="7">JR1/69-1-13</strain>
    </source>
</reference>
<dbReference type="InterPro" id="IPR038488">
    <property type="entry name" value="Integrase_DNA-bd_sf"/>
</dbReference>
<dbReference type="InterPro" id="IPR053876">
    <property type="entry name" value="Phage_int_M"/>
</dbReference>
<evidence type="ECO:0000259" key="4">
    <source>
        <dbReference type="Pfam" id="PF13356"/>
    </source>
</evidence>
<dbReference type="AlphaFoldDB" id="A0A2U1VAB1"/>
<keyword evidence="7" id="KW-1185">Reference proteome</keyword>
<name>A0A2U1VAB1_9PROT</name>
<keyword evidence="3" id="KW-0238">DNA-binding</keyword>
<protein>
    <submittedName>
        <fullName evidence="6">Uncharacterized protein</fullName>
    </submittedName>
</protein>
<dbReference type="Gene3D" id="3.30.160.390">
    <property type="entry name" value="Integrase, DNA-binding domain"/>
    <property type="match status" value="1"/>
</dbReference>
<evidence type="ECO:0000256" key="1">
    <source>
        <dbReference type="ARBA" id="ARBA00008857"/>
    </source>
</evidence>
<evidence type="ECO:0000256" key="2">
    <source>
        <dbReference type="ARBA" id="ARBA00022908"/>
    </source>
</evidence>
<dbReference type="Proteomes" id="UP000245048">
    <property type="component" value="Unassembled WGS sequence"/>
</dbReference>
<dbReference type="OrthoDB" id="7298605at2"/>
<dbReference type="EMBL" id="PDOA01000001">
    <property type="protein sequence ID" value="PWC30871.1"/>
    <property type="molecule type" value="Genomic_DNA"/>
</dbReference>
<dbReference type="PANTHER" id="PTHR30629">
    <property type="entry name" value="PROPHAGE INTEGRASE"/>
    <property type="match status" value="1"/>
</dbReference>
<dbReference type="Pfam" id="PF22022">
    <property type="entry name" value="Phage_int_M"/>
    <property type="match status" value="1"/>
</dbReference>
<dbReference type="PANTHER" id="PTHR30629:SF2">
    <property type="entry name" value="PROPHAGE INTEGRASE INTS-RELATED"/>
    <property type="match status" value="1"/>
</dbReference>
<dbReference type="InterPro" id="IPR025166">
    <property type="entry name" value="Integrase_DNA_bind_dom"/>
</dbReference>
<dbReference type="Gene3D" id="1.10.150.130">
    <property type="match status" value="1"/>
</dbReference>
<dbReference type="Pfam" id="PF13356">
    <property type="entry name" value="Arm-DNA-bind_3"/>
    <property type="match status" value="1"/>
</dbReference>
<comment type="caution">
    <text evidence="6">The sequence shown here is derived from an EMBL/GenBank/DDBJ whole genome shotgun (WGS) entry which is preliminary data.</text>
</comment>
<sequence length="181" mass="20856">MQRRFFVLTPELVLGSPCLRCSPQIVGWTWGWEKGADMAQLVRGQPIPIKPGRYSAGSNLWLQVRGPHNMSWLMRYSFNGQPRELGLGTFAMVSWEEAESEVKRWREVLRQGRDPKADRDDARRATEKLRARSRTFAEVAQMYIDENIPGWRNKKSPAQWKSGLKKYAFPLIGRVPISVPV</sequence>
<dbReference type="InterPro" id="IPR010998">
    <property type="entry name" value="Integrase_recombinase_N"/>
</dbReference>